<comment type="caution">
    <text evidence="3">The sequence shown here is derived from an EMBL/GenBank/DDBJ whole genome shotgun (WGS) entry which is preliminary data.</text>
</comment>
<dbReference type="RefSeq" id="WP_184655278.1">
    <property type="nucleotide sequence ID" value="NZ_JACHBU010000006.1"/>
</dbReference>
<keyword evidence="4" id="KW-1185">Reference proteome</keyword>
<feature type="domain" description="DUF1468" evidence="2">
    <location>
        <begin position="12"/>
        <end position="152"/>
    </location>
</feature>
<keyword evidence="1" id="KW-0812">Transmembrane</keyword>
<dbReference type="AlphaFoldDB" id="A0A7X0JLM8"/>
<reference evidence="3 4" key="1">
    <citation type="submission" date="2020-08" db="EMBL/GenBank/DDBJ databases">
        <title>The Agave Microbiome: Exploring the role of microbial communities in plant adaptations to desert environments.</title>
        <authorList>
            <person name="Partida-Martinez L.P."/>
        </authorList>
    </citation>
    <scope>NUCLEOTIDE SEQUENCE [LARGE SCALE GENOMIC DNA]</scope>
    <source>
        <strain evidence="3 4">AS3.12</strain>
    </source>
</reference>
<organism evidence="3 4">
    <name type="scientific">Rhizobium soli</name>
    <dbReference type="NCBI Taxonomy" id="424798"/>
    <lineage>
        <taxon>Bacteria</taxon>
        <taxon>Pseudomonadati</taxon>
        <taxon>Pseudomonadota</taxon>
        <taxon>Alphaproteobacteria</taxon>
        <taxon>Hyphomicrobiales</taxon>
        <taxon>Rhizobiaceae</taxon>
        <taxon>Rhizobium/Agrobacterium group</taxon>
        <taxon>Rhizobium</taxon>
    </lineage>
</organism>
<protein>
    <submittedName>
        <fullName evidence="3">Sterol desaturase/sphingolipid hydroxylase (Fatty acid hydroxylase superfamily)</fullName>
    </submittedName>
</protein>
<gene>
    <name evidence="3" type="ORF">F4695_003289</name>
</gene>
<feature type="transmembrane region" description="Helical" evidence="1">
    <location>
        <begin position="88"/>
        <end position="115"/>
    </location>
</feature>
<dbReference type="InterPro" id="IPR009936">
    <property type="entry name" value="DUF1468"/>
</dbReference>
<evidence type="ECO:0000313" key="4">
    <source>
        <dbReference type="Proteomes" id="UP000585437"/>
    </source>
</evidence>
<accession>A0A7X0JLM8</accession>
<evidence type="ECO:0000256" key="1">
    <source>
        <dbReference type="SAM" id="Phobius"/>
    </source>
</evidence>
<dbReference type="EMBL" id="JACHBU010000006">
    <property type="protein sequence ID" value="MBB6509905.1"/>
    <property type="molecule type" value="Genomic_DNA"/>
</dbReference>
<sequence>MRIKRLHVEIVTAITLAAVGALGATGALELGVSWSESGPMPGYFPFYVGIILIVAAFASAAQAIFRLKMGSEEMRETFLEPEQTRRVLSFLLPMIVFVIVTVFLGTYIGTALYLFYVAWRNGGYKPWIAILIGIVFSIALYFVFEKAFQVPLHKGPIEEMLGIY</sequence>
<name>A0A7X0JLM8_9HYPH</name>
<evidence type="ECO:0000259" key="2">
    <source>
        <dbReference type="Pfam" id="PF07331"/>
    </source>
</evidence>
<feature type="transmembrane region" description="Helical" evidence="1">
    <location>
        <begin position="43"/>
        <end position="67"/>
    </location>
</feature>
<evidence type="ECO:0000313" key="3">
    <source>
        <dbReference type="EMBL" id="MBB6509905.1"/>
    </source>
</evidence>
<proteinExistence type="predicted"/>
<keyword evidence="1" id="KW-1133">Transmembrane helix</keyword>
<dbReference type="Pfam" id="PF07331">
    <property type="entry name" value="TctB"/>
    <property type="match status" value="1"/>
</dbReference>
<feature type="transmembrane region" description="Helical" evidence="1">
    <location>
        <begin position="127"/>
        <end position="144"/>
    </location>
</feature>
<keyword evidence="1" id="KW-0472">Membrane</keyword>
<dbReference type="Proteomes" id="UP000585437">
    <property type="component" value="Unassembled WGS sequence"/>
</dbReference>